<evidence type="ECO:0000313" key="4">
    <source>
        <dbReference type="EMBL" id="KZW03014.1"/>
    </source>
</evidence>
<feature type="compositionally biased region" description="Pro residues" evidence="2">
    <location>
        <begin position="263"/>
        <end position="272"/>
    </location>
</feature>
<keyword evidence="5" id="KW-1185">Reference proteome</keyword>
<dbReference type="PANTHER" id="PTHR46179:SF26">
    <property type="entry name" value="ZINC FINGER PROTEIN 423 HOMOLOG"/>
    <property type="match status" value="1"/>
</dbReference>
<accession>A0A165Q338</accession>
<dbReference type="SMART" id="SM00355">
    <property type="entry name" value="ZnF_C2H2"/>
    <property type="match status" value="4"/>
</dbReference>
<dbReference type="PROSITE" id="PS50157">
    <property type="entry name" value="ZINC_FINGER_C2H2_2"/>
    <property type="match status" value="1"/>
</dbReference>
<dbReference type="InterPro" id="IPR013087">
    <property type="entry name" value="Znf_C2H2_type"/>
</dbReference>
<dbReference type="Gene3D" id="3.30.160.60">
    <property type="entry name" value="Classic Zinc Finger"/>
    <property type="match status" value="1"/>
</dbReference>
<feature type="compositionally biased region" description="Basic residues" evidence="2">
    <location>
        <begin position="364"/>
        <end position="373"/>
    </location>
</feature>
<dbReference type="GO" id="GO:0006357">
    <property type="term" value="P:regulation of transcription by RNA polymerase II"/>
    <property type="evidence" value="ECO:0007669"/>
    <property type="project" value="TreeGrafter"/>
</dbReference>
<protein>
    <recommendedName>
        <fullName evidence="3">C2H2-type domain-containing protein</fullName>
    </recommendedName>
</protein>
<dbReference type="InterPro" id="IPR051061">
    <property type="entry name" value="Zinc_finger_trans_reg"/>
</dbReference>
<dbReference type="GO" id="GO:0003712">
    <property type="term" value="F:transcription coregulator activity"/>
    <property type="evidence" value="ECO:0007669"/>
    <property type="project" value="TreeGrafter"/>
</dbReference>
<keyword evidence="1" id="KW-0479">Metal-binding</keyword>
<keyword evidence="1" id="KW-0863">Zinc-finger</keyword>
<evidence type="ECO:0000313" key="5">
    <source>
        <dbReference type="Proteomes" id="UP000077266"/>
    </source>
</evidence>
<sequence>MSSIPYDHDFFTDNDLPLLGWEEHLGHNEDAFDAGLPPIDNPFALPSFPVPVHTSGAPALATREVLEDAAPEPTAAVEPAPFELAEAPFALDGEFEVGSFADFPRVHPPTPGPPTATATPASVFSVAQPLPNVATPATPAAPSLPTTDADVDPNPFAGHDIVRRDVPSKSQSYTGHSLSVEDAKARAPAAADEDNEWSCPFSNCATRFKDKRSLLRHMSAGSVVFTCRVPCGCGRTFQRKYQRDQHELQHFIANGEDVSVLPPGFPAAPVPPATTSSPSTSHTGPPSSASNSSAGHLLDHATALERTDGMAKRDVTCPLTGCTAAFDTLLALRRHLTSGPRECPTCRKVLTRLDGYEQHVRAAKCKPRGAKRARRDEEDDGAPGPRSSRRRVV</sequence>
<dbReference type="GO" id="GO:0005634">
    <property type="term" value="C:nucleus"/>
    <property type="evidence" value="ECO:0007669"/>
    <property type="project" value="TreeGrafter"/>
</dbReference>
<feature type="compositionally biased region" description="Low complexity" evidence="2">
    <location>
        <begin position="273"/>
        <end position="294"/>
    </location>
</feature>
<feature type="region of interest" description="Disordered" evidence="2">
    <location>
        <begin position="262"/>
        <end position="294"/>
    </location>
</feature>
<evidence type="ECO:0000256" key="2">
    <source>
        <dbReference type="SAM" id="MobiDB-lite"/>
    </source>
</evidence>
<dbReference type="Proteomes" id="UP000077266">
    <property type="component" value="Unassembled WGS sequence"/>
</dbReference>
<keyword evidence="1" id="KW-0862">Zinc</keyword>
<gene>
    <name evidence="4" type="ORF">EXIGLDRAFT_318747</name>
</gene>
<feature type="domain" description="C2H2-type" evidence="3">
    <location>
        <begin position="225"/>
        <end position="250"/>
    </location>
</feature>
<evidence type="ECO:0000256" key="1">
    <source>
        <dbReference type="PROSITE-ProRule" id="PRU00042"/>
    </source>
</evidence>
<organism evidence="4 5">
    <name type="scientific">Exidia glandulosa HHB12029</name>
    <dbReference type="NCBI Taxonomy" id="1314781"/>
    <lineage>
        <taxon>Eukaryota</taxon>
        <taxon>Fungi</taxon>
        <taxon>Dikarya</taxon>
        <taxon>Basidiomycota</taxon>
        <taxon>Agaricomycotina</taxon>
        <taxon>Agaricomycetes</taxon>
        <taxon>Auriculariales</taxon>
        <taxon>Exidiaceae</taxon>
        <taxon>Exidia</taxon>
    </lineage>
</organism>
<reference evidence="4 5" key="1">
    <citation type="journal article" date="2016" name="Mol. Biol. Evol.">
        <title>Comparative Genomics of Early-Diverging Mushroom-Forming Fungi Provides Insights into the Origins of Lignocellulose Decay Capabilities.</title>
        <authorList>
            <person name="Nagy L.G."/>
            <person name="Riley R."/>
            <person name="Tritt A."/>
            <person name="Adam C."/>
            <person name="Daum C."/>
            <person name="Floudas D."/>
            <person name="Sun H."/>
            <person name="Yadav J.S."/>
            <person name="Pangilinan J."/>
            <person name="Larsson K.H."/>
            <person name="Matsuura K."/>
            <person name="Barry K."/>
            <person name="Labutti K."/>
            <person name="Kuo R."/>
            <person name="Ohm R.A."/>
            <person name="Bhattacharya S.S."/>
            <person name="Shirouzu T."/>
            <person name="Yoshinaga Y."/>
            <person name="Martin F.M."/>
            <person name="Grigoriev I.V."/>
            <person name="Hibbett D.S."/>
        </authorList>
    </citation>
    <scope>NUCLEOTIDE SEQUENCE [LARGE SCALE GENOMIC DNA]</scope>
    <source>
        <strain evidence="4 5">HHB12029</strain>
    </source>
</reference>
<dbReference type="PANTHER" id="PTHR46179">
    <property type="entry name" value="ZINC FINGER PROTEIN"/>
    <property type="match status" value="1"/>
</dbReference>
<dbReference type="AlphaFoldDB" id="A0A165Q338"/>
<dbReference type="EMBL" id="KV425885">
    <property type="protein sequence ID" value="KZW03014.1"/>
    <property type="molecule type" value="Genomic_DNA"/>
</dbReference>
<name>A0A165Q338_EXIGL</name>
<feature type="region of interest" description="Disordered" evidence="2">
    <location>
        <begin position="364"/>
        <end position="393"/>
    </location>
</feature>
<evidence type="ECO:0000259" key="3">
    <source>
        <dbReference type="PROSITE" id="PS50157"/>
    </source>
</evidence>
<dbReference type="InParanoid" id="A0A165Q338"/>
<proteinExistence type="predicted"/>
<dbReference type="GO" id="GO:0008270">
    <property type="term" value="F:zinc ion binding"/>
    <property type="evidence" value="ECO:0007669"/>
    <property type="project" value="UniProtKB-KW"/>
</dbReference>